<feature type="domain" description="UPF0261" evidence="2">
    <location>
        <begin position="191"/>
        <end position="404"/>
    </location>
</feature>
<accession>A0A6J7XTN0</accession>
<dbReference type="NCBIfam" id="NF002674">
    <property type="entry name" value="PRK02399.1-2"/>
    <property type="match status" value="1"/>
</dbReference>
<evidence type="ECO:0000259" key="2">
    <source>
        <dbReference type="Pfam" id="PF23189"/>
    </source>
</evidence>
<proteinExistence type="predicted"/>
<dbReference type="InterPro" id="IPR056778">
    <property type="entry name" value="UPF0261_C"/>
</dbReference>
<dbReference type="EMBL" id="CAFBSF010000011">
    <property type="protein sequence ID" value="CAB5239625.1"/>
    <property type="molecule type" value="Genomic_DNA"/>
</dbReference>
<gene>
    <name evidence="3" type="ORF">UFOPK3181_00269</name>
    <name evidence="4" type="ORF">UFOPK3520_00302</name>
</gene>
<organism evidence="4">
    <name type="scientific">freshwater metagenome</name>
    <dbReference type="NCBI Taxonomy" id="449393"/>
    <lineage>
        <taxon>unclassified sequences</taxon>
        <taxon>metagenomes</taxon>
        <taxon>ecological metagenomes</taxon>
    </lineage>
</organism>
<dbReference type="InterPro" id="IPR044122">
    <property type="entry name" value="UPF0261_N"/>
</dbReference>
<feature type="domain" description="UPF0261" evidence="1">
    <location>
        <begin position="3"/>
        <end position="179"/>
    </location>
</feature>
<evidence type="ECO:0000259" key="1">
    <source>
        <dbReference type="Pfam" id="PF06792"/>
    </source>
</evidence>
<evidence type="ECO:0000313" key="4">
    <source>
        <dbReference type="EMBL" id="CAB5239625.1"/>
    </source>
</evidence>
<sequence length="411" mass="43623">MSKSVLIIATLDTKGPEAAYIRDGLNRLGIKTTVIDTGILGEPLDITPDISHEELAKFGGITLHELQNSGTRGRAVEQMRRFVIDKVQDLYSKGEVLGAIGIGGAEGSVMSAGALMTLPIGVPKLVLSPIASGRHEFGPLVGTSDMLVMHTVIDILGLNNISKTVFDNAVAAMAGLIQYGHPLAKPPENSKYVAVTMLGNTTTAVMALQNELAKYGYEVITFHANGVGGSAMEELAEAGQFVGVIDFTPSEVVGAIVGGIHNAGPERMKRVGALGIPQIVVTACVDFSVHHTTSIPPEFSKRPIYDHNPEFALVRVSKAEIIEIAKYLAECANLATGAIEIAIPTQGFSIPNIPGGVFWDREADAAFEEALINNTKSSVRIEKFAMHANAPEFGIAVAQRFLSLINVNSTK</sequence>
<dbReference type="EMBL" id="CAFABG010000010">
    <property type="protein sequence ID" value="CAB4821944.1"/>
    <property type="molecule type" value="Genomic_DNA"/>
</dbReference>
<dbReference type="Gene3D" id="3.40.50.12020">
    <property type="entry name" value="Uncharacterised protein family UPF0261, NN domain"/>
    <property type="match status" value="1"/>
</dbReference>
<dbReference type="Pfam" id="PF06792">
    <property type="entry name" value="UPF0261"/>
    <property type="match status" value="1"/>
</dbReference>
<dbReference type="InterPro" id="IPR008322">
    <property type="entry name" value="UPF0261"/>
</dbReference>
<dbReference type="PANTHER" id="PTHR31862:SF1">
    <property type="entry name" value="UPF0261 DOMAIN PROTEIN (AFU_ORTHOLOGUE AFUA_1G10120)"/>
    <property type="match status" value="1"/>
</dbReference>
<dbReference type="Pfam" id="PF23189">
    <property type="entry name" value="UPF0261_C"/>
    <property type="match status" value="1"/>
</dbReference>
<name>A0A6J7XTN0_9ZZZZ</name>
<evidence type="ECO:0000313" key="3">
    <source>
        <dbReference type="EMBL" id="CAB4821944.1"/>
    </source>
</evidence>
<dbReference type="PIRSF" id="PIRSF033271">
    <property type="entry name" value="UCP033271"/>
    <property type="match status" value="1"/>
</dbReference>
<dbReference type="PANTHER" id="PTHR31862">
    <property type="entry name" value="UPF0261 DOMAIN PROTEIN (AFU_ORTHOLOGUE AFUA_1G10120)"/>
    <property type="match status" value="1"/>
</dbReference>
<dbReference type="CDD" id="cd15488">
    <property type="entry name" value="Tm-1-like"/>
    <property type="match status" value="1"/>
</dbReference>
<protein>
    <submittedName>
        <fullName evidence="4">Unannotated protein</fullName>
    </submittedName>
</protein>
<reference evidence="4" key="1">
    <citation type="submission" date="2020-05" db="EMBL/GenBank/DDBJ databases">
        <authorList>
            <person name="Chiriac C."/>
            <person name="Salcher M."/>
            <person name="Ghai R."/>
            <person name="Kavagutti S V."/>
        </authorList>
    </citation>
    <scope>NUCLEOTIDE SEQUENCE</scope>
</reference>
<dbReference type="AlphaFoldDB" id="A0A6J7XTN0"/>
<dbReference type="Gene3D" id="3.40.50.12030">
    <property type="entry name" value="Uncharacterised protein family UPF0261, NC domain"/>
    <property type="match status" value="1"/>
</dbReference>
<dbReference type="InterPro" id="IPR051353">
    <property type="entry name" value="Tobamovirus_resist_UPF0261"/>
</dbReference>